<feature type="transmembrane region" description="Helical" evidence="6">
    <location>
        <begin position="327"/>
        <end position="344"/>
    </location>
</feature>
<feature type="transmembrane region" description="Helical" evidence="6">
    <location>
        <begin position="364"/>
        <end position="381"/>
    </location>
</feature>
<dbReference type="InterPro" id="IPR052159">
    <property type="entry name" value="Competence_DNA_uptake"/>
</dbReference>
<dbReference type="InterPro" id="IPR035681">
    <property type="entry name" value="ComA-like_MBL"/>
</dbReference>
<dbReference type="EMBL" id="LK931336">
    <property type="protein sequence ID" value="CDZ83875.1"/>
    <property type="molecule type" value="Genomic_DNA"/>
</dbReference>
<dbReference type="InterPro" id="IPR004477">
    <property type="entry name" value="ComEC_N"/>
</dbReference>
<feature type="transmembrane region" description="Helical" evidence="6">
    <location>
        <begin position="388"/>
        <end position="411"/>
    </location>
</feature>
<feature type="transmembrane region" description="Helical" evidence="6">
    <location>
        <begin position="255"/>
        <end position="274"/>
    </location>
</feature>
<dbReference type="GO" id="GO:0005886">
    <property type="term" value="C:plasma membrane"/>
    <property type="evidence" value="ECO:0007669"/>
    <property type="project" value="UniProtKB-SubCell"/>
</dbReference>
<feature type="transmembrane region" description="Helical" evidence="6">
    <location>
        <begin position="12"/>
        <end position="41"/>
    </location>
</feature>
<dbReference type="PANTHER" id="PTHR30619:SF1">
    <property type="entry name" value="RECOMBINATION PROTEIN 2"/>
    <property type="match status" value="1"/>
</dbReference>
<dbReference type="InterPro" id="IPR025405">
    <property type="entry name" value="DUF4131"/>
</dbReference>
<dbReference type="PATRIC" id="fig|545.12.peg.2022"/>
<keyword evidence="5 6" id="KW-0472">Membrane</keyword>
<reference evidence="8" key="1">
    <citation type="submission" date="2014-06" db="EMBL/GenBank/DDBJ databases">
        <authorList>
            <person name="Urmite Genomes Urmite Genomes"/>
        </authorList>
    </citation>
    <scope>NUCLEOTIDE SEQUENCE</scope>
</reference>
<dbReference type="PANTHER" id="PTHR30619">
    <property type="entry name" value="DNA INTERNALIZATION/COMPETENCE PROTEIN COMEC/REC2"/>
    <property type="match status" value="1"/>
</dbReference>
<dbReference type="NCBIfam" id="TIGR00361">
    <property type="entry name" value="ComEC_Rec2"/>
    <property type="match status" value="1"/>
</dbReference>
<dbReference type="RefSeq" id="WP_200075423.1">
    <property type="nucleotide sequence ID" value="NZ_JADVIJ010000001.1"/>
</dbReference>
<name>A0A078LAT9_CITKO</name>
<keyword evidence="3 6" id="KW-0812">Transmembrane</keyword>
<accession>A0A078LAT9</accession>
<dbReference type="Pfam" id="PF13567">
    <property type="entry name" value="DUF4131"/>
    <property type="match status" value="1"/>
</dbReference>
<dbReference type="InterPro" id="IPR004797">
    <property type="entry name" value="Competence_ComEC/Rec2"/>
</dbReference>
<feature type="transmembrane region" description="Helical" evidence="6">
    <location>
        <begin position="222"/>
        <end position="243"/>
    </location>
</feature>
<sequence>MKITTVSVCVLCGILPLIFLPVLPGSLCLIGIFCFACALSFVPYKYTQYASLTLLFFLWGILAAKQAVWPGNTLPGATQEAVVQITATDHATTHYGQITHVQGKRLFPSVGVVLYGQYLPSEVCAGQRWAMKLKVRAVHGQLNEGGFDSQRYALTQHQPLSGRFLHATVIESSCSLRARYLASLNITLARYPWQQVILALGMGERLSVSQDVKNIMRDTGTAHLMAISGLHIAFAALLAGGLIRGAQFLLPTRWIHWQTPLVGGIVCATFYAWLTGLQPPALRTVVALAAWGLLKLSGRQWSGWEVWFCCLAAIVIADPIAVLSQSLWLSAFAVAALIFWYQWFPVPAWALPRAGKVVLDLVHLQLGITLLLLPVQIALFHGVSVTSFLANLFAVPLVTFISVPLILAGMIGHLTGPLMAEEGLWALADASLDVLFRALKSLPEGWINIDYRWQYLSLAPWLTLMAWRLNAWRTYPVICLSGVLLLSWPFWRTPRTEAWQVHMLDVGQGLAMVIAHNGKAILYDTGRAWPDGDSAQQLIIPWLRWHNLEPEGIILSHEHLDHRGGLSSLQKTWPSLWIRSPLGWKGHLPCFRAEQWTWQGLSFSAHWPIKGNREKGNNHSCVVKVDDGKQSILLTGDIESPAEQKMLSRYWRHLQATIIQVPHHGSNTSSSLALIQRVEGLAALASASRYNAWRLPSWKVQQRYQQQGYQWLDTPHQGQISVDFSPQGWRIRGLREQILPRWYHQWFGVSEDNG</sequence>
<proteinExistence type="predicted"/>
<evidence type="ECO:0000256" key="2">
    <source>
        <dbReference type="ARBA" id="ARBA00022475"/>
    </source>
</evidence>
<evidence type="ECO:0000259" key="7">
    <source>
        <dbReference type="SMART" id="SM00849"/>
    </source>
</evidence>
<evidence type="ECO:0000256" key="3">
    <source>
        <dbReference type="ARBA" id="ARBA00022692"/>
    </source>
</evidence>
<dbReference type="SMART" id="SM00849">
    <property type="entry name" value="Lactamase_B"/>
    <property type="match status" value="1"/>
</dbReference>
<evidence type="ECO:0000256" key="1">
    <source>
        <dbReference type="ARBA" id="ARBA00004651"/>
    </source>
</evidence>
<evidence type="ECO:0000256" key="5">
    <source>
        <dbReference type="ARBA" id="ARBA00023136"/>
    </source>
</evidence>
<evidence type="ECO:0000313" key="8">
    <source>
        <dbReference type="EMBL" id="CDZ83875.1"/>
    </source>
</evidence>
<protein>
    <submittedName>
        <fullName evidence="8">Competence-related protein</fullName>
    </submittedName>
</protein>
<feature type="transmembrane region" description="Helical" evidence="6">
    <location>
        <begin position="47"/>
        <end position="64"/>
    </location>
</feature>
<organism evidence="8">
    <name type="scientific">Citrobacter koseri</name>
    <name type="common">Citrobacter diversus</name>
    <dbReference type="NCBI Taxonomy" id="545"/>
    <lineage>
        <taxon>Bacteria</taxon>
        <taxon>Pseudomonadati</taxon>
        <taxon>Pseudomonadota</taxon>
        <taxon>Gammaproteobacteria</taxon>
        <taxon>Enterobacterales</taxon>
        <taxon>Enterobacteriaceae</taxon>
        <taxon>Citrobacter</taxon>
    </lineage>
</organism>
<dbReference type="AlphaFoldDB" id="A0A078LAT9"/>
<dbReference type="InterPro" id="IPR036866">
    <property type="entry name" value="RibonucZ/Hydroxyglut_hydro"/>
</dbReference>
<evidence type="ECO:0000256" key="6">
    <source>
        <dbReference type="SAM" id="Phobius"/>
    </source>
</evidence>
<feature type="domain" description="Metallo-beta-lactamase" evidence="7">
    <location>
        <begin position="508"/>
        <end position="689"/>
    </location>
</feature>
<dbReference type="NCBIfam" id="TIGR00360">
    <property type="entry name" value="ComEC_N-term"/>
    <property type="match status" value="1"/>
</dbReference>
<dbReference type="Pfam" id="PF00753">
    <property type="entry name" value="Lactamase_B"/>
    <property type="match status" value="1"/>
</dbReference>
<dbReference type="InterPro" id="IPR001279">
    <property type="entry name" value="Metallo-B-lactamas"/>
</dbReference>
<dbReference type="GO" id="GO:0030420">
    <property type="term" value="P:establishment of competence for transformation"/>
    <property type="evidence" value="ECO:0007669"/>
    <property type="project" value="InterPro"/>
</dbReference>
<dbReference type="SUPFAM" id="SSF56281">
    <property type="entry name" value="Metallo-hydrolase/oxidoreductase"/>
    <property type="match status" value="1"/>
</dbReference>
<dbReference type="CDD" id="cd07731">
    <property type="entry name" value="ComA-like_MBL-fold"/>
    <property type="match status" value="1"/>
</dbReference>
<dbReference type="NCBIfam" id="NF008580">
    <property type="entry name" value="PRK11539.1"/>
    <property type="match status" value="1"/>
</dbReference>
<keyword evidence="4 6" id="KW-1133">Transmembrane helix</keyword>
<keyword evidence="2" id="KW-1003">Cell membrane</keyword>
<dbReference type="Gene3D" id="3.60.15.10">
    <property type="entry name" value="Ribonuclease Z/Hydroxyacylglutathione hydrolase-like"/>
    <property type="match status" value="1"/>
</dbReference>
<evidence type="ECO:0000256" key="4">
    <source>
        <dbReference type="ARBA" id="ARBA00022989"/>
    </source>
</evidence>
<dbReference type="Pfam" id="PF03772">
    <property type="entry name" value="Competence"/>
    <property type="match status" value="1"/>
</dbReference>
<comment type="subcellular location">
    <subcellularLocation>
        <location evidence="1">Cell membrane</location>
        <topology evidence="1">Multi-pass membrane protein</topology>
    </subcellularLocation>
</comment>
<gene>
    <name evidence="8" type="ORF">BN1086_02005</name>
</gene>